<keyword evidence="4" id="KW-1185">Reference proteome</keyword>
<dbReference type="OrthoDB" id="10253869at2759"/>
<evidence type="ECO:0000256" key="1">
    <source>
        <dbReference type="SAM" id="MobiDB-lite"/>
    </source>
</evidence>
<dbReference type="SUPFAM" id="SSF56801">
    <property type="entry name" value="Acetyl-CoA synthetase-like"/>
    <property type="match status" value="1"/>
</dbReference>
<dbReference type="Proteomes" id="UP000270094">
    <property type="component" value="Unassembled WGS sequence"/>
</dbReference>
<feature type="domain" description="AMP-binding enzyme C-terminal" evidence="2">
    <location>
        <begin position="1"/>
        <end position="68"/>
    </location>
</feature>
<dbReference type="PANTHER" id="PTHR24096">
    <property type="entry name" value="LONG-CHAIN-FATTY-ACID--COA LIGASE"/>
    <property type="match status" value="1"/>
</dbReference>
<dbReference type="AlphaFoldDB" id="A0A3P7JD77"/>
<dbReference type="InterPro" id="IPR045851">
    <property type="entry name" value="AMP-bd_C_sf"/>
</dbReference>
<gene>
    <name evidence="3" type="ORF">SVUK_LOCUS16264</name>
</gene>
<dbReference type="EMBL" id="UYYB01112097">
    <property type="protein sequence ID" value="VDM81266.1"/>
    <property type="molecule type" value="Genomic_DNA"/>
</dbReference>
<evidence type="ECO:0000313" key="4">
    <source>
        <dbReference type="Proteomes" id="UP000270094"/>
    </source>
</evidence>
<feature type="region of interest" description="Disordered" evidence="1">
    <location>
        <begin position="66"/>
        <end position="90"/>
    </location>
</feature>
<dbReference type="Gene3D" id="3.30.300.30">
    <property type="match status" value="1"/>
</dbReference>
<evidence type="ECO:0000313" key="3">
    <source>
        <dbReference type="EMBL" id="VDM81266.1"/>
    </source>
</evidence>
<organism evidence="3 4">
    <name type="scientific">Strongylus vulgaris</name>
    <name type="common">Blood worm</name>
    <dbReference type="NCBI Taxonomy" id="40348"/>
    <lineage>
        <taxon>Eukaryota</taxon>
        <taxon>Metazoa</taxon>
        <taxon>Ecdysozoa</taxon>
        <taxon>Nematoda</taxon>
        <taxon>Chromadorea</taxon>
        <taxon>Rhabditida</taxon>
        <taxon>Rhabditina</taxon>
        <taxon>Rhabditomorpha</taxon>
        <taxon>Strongyloidea</taxon>
        <taxon>Strongylidae</taxon>
        <taxon>Strongylus</taxon>
    </lineage>
</organism>
<accession>A0A3P7JD77</accession>
<name>A0A3P7JD77_STRVU</name>
<dbReference type="GO" id="GO:0016405">
    <property type="term" value="F:CoA-ligase activity"/>
    <property type="evidence" value="ECO:0007669"/>
    <property type="project" value="TreeGrafter"/>
</dbReference>
<dbReference type="InterPro" id="IPR025110">
    <property type="entry name" value="AMP-bd_C"/>
</dbReference>
<evidence type="ECO:0000259" key="2">
    <source>
        <dbReference type="Pfam" id="PF13193"/>
    </source>
</evidence>
<sequence>MSHPKITDCCVIGLPDEKYGEVPMAFIVAKSVSEENIHAYVKERLAPYKQLRGGIRFMAAIPRTPSGKTMKRQLKDEQMKTMKLSHRSRL</sequence>
<protein>
    <recommendedName>
        <fullName evidence="2">AMP-binding enzyme C-terminal domain-containing protein</fullName>
    </recommendedName>
</protein>
<dbReference type="Pfam" id="PF13193">
    <property type="entry name" value="AMP-binding_C"/>
    <property type="match status" value="1"/>
</dbReference>
<proteinExistence type="predicted"/>
<reference evidence="3 4" key="1">
    <citation type="submission" date="2018-11" db="EMBL/GenBank/DDBJ databases">
        <authorList>
            <consortium name="Pathogen Informatics"/>
        </authorList>
    </citation>
    <scope>NUCLEOTIDE SEQUENCE [LARGE SCALE GENOMIC DNA]</scope>
</reference>